<evidence type="ECO:0000313" key="2">
    <source>
        <dbReference type="Proteomes" id="UP001054945"/>
    </source>
</evidence>
<proteinExistence type="predicted"/>
<organism evidence="1 2">
    <name type="scientific">Caerostris extrusa</name>
    <name type="common">Bark spider</name>
    <name type="synonym">Caerostris bankana</name>
    <dbReference type="NCBI Taxonomy" id="172846"/>
    <lineage>
        <taxon>Eukaryota</taxon>
        <taxon>Metazoa</taxon>
        <taxon>Ecdysozoa</taxon>
        <taxon>Arthropoda</taxon>
        <taxon>Chelicerata</taxon>
        <taxon>Arachnida</taxon>
        <taxon>Araneae</taxon>
        <taxon>Araneomorphae</taxon>
        <taxon>Entelegynae</taxon>
        <taxon>Araneoidea</taxon>
        <taxon>Araneidae</taxon>
        <taxon>Caerostris</taxon>
    </lineage>
</organism>
<evidence type="ECO:0000313" key="1">
    <source>
        <dbReference type="EMBL" id="GIY69637.1"/>
    </source>
</evidence>
<protein>
    <submittedName>
        <fullName evidence="1">Uncharacterized protein</fullName>
    </submittedName>
</protein>
<sequence length="123" mass="14184">MFQRESLTVWQSARENIETLEPLSNEILLDITRNFLHPVNAIHKGFNSSSSKEIPFLLVILPQHLSGAKKKTRAIPYLVDRLAFDGPPHKASEYLYTMVFAIDAIYRGISAFCRELWEEEESF</sequence>
<dbReference type="AlphaFoldDB" id="A0AAV4VH19"/>
<reference evidence="1 2" key="1">
    <citation type="submission" date="2021-06" db="EMBL/GenBank/DDBJ databases">
        <title>Caerostris extrusa draft genome.</title>
        <authorList>
            <person name="Kono N."/>
            <person name="Arakawa K."/>
        </authorList>
    </citation>
    <scope>NUCLEOTIDE SEQUENCE [LARGE SCALE GENOMIC DNA]</scope>
</reference>
<dbReference type="Proteomes" id="UP001054945">
    <property type="component" value="Unassembled WGS sequence"/>
</dbReference>
<gene>
    <name evidence="1" type="ORF">CEXT_8031</name>
</gene>
<accession>A0AAV4VH19</accession>
<keyword evidence="2" id="KW-1185">Reference proteome</keyword>
<comment type="caution">
    <text evidence="1">The sequence shown here is derived from an EMBL/GenBank/DDBJ whole genome shotgun (WGS) entry which is preliminary data.</text>
</comment>
<dbReference type="EMBL" id="BPLR01014560">
    <property type="protein sequence ID" value="GIY69637.1"/>
    <property type="molecule type" value="Genomic_DNA"/>
</dbReference>
<name>A0AAV4VH19_CAEEX</name>